<feature type="coiled-coil region" evidence="1">
    <location>
        <begin position="371"/>
        <end position="429"/>
    </location>
</feature>
<evidence type="ECO:0000256" key="1">
    <source>
        <dbReference type="SAM" id="Coils"/>
    </source>
</evidence>
<protein>
    <submittedName>
        <fullName evidence="2">Uncharacterized protein</fullName>
    </submittedName>
</protein>
<comment type="caution">
    <text evidence="2">The sequence shown here is derived from an EMBL/GenBank/DDBJ whole genome shotgun (WGS) entry which is preliminary data.</text>
</comment>
<keyword evidence="1" id="KW-0175">Coiled coil</keyword>
<dbReference type="Proteomes" id="UP001497644">
    <property type="component" value="Unassembled WGS sequence"/>
</dbReference>
<organism evidence="2 3">
    <name type="scientific">Lasius platythorax</name>
    <dbReference type="NCBI Taxonomy" id="488582"/>
    <lineage>
        <taxon>Eukaryota</taxon>
        <taxon>Metazoa</taxon>
        <taxon>Ecdysozoa</taxon>
        <taxon>Arthropoda</taxon>
        <taxon>Hexapoda</taxon>
        <taxon>Insecta</taxon>
        <taxon>Pterygota</taxon>
        <taxon>Neoptera</taxon>
        <taxon>Endopterygota</taxon>
        <taxon>Hymenoptera</taxon>
        <taxon>Apocrita</taxon>
        <taxon>Aculeata</taxon>
        <taxon>Formicoidea</taxon>
        <taxon>Formicidae</taxon>
        <taxon>Formicinae</taxon>
        <taxon>Lasius</taxon>
        <taxon>Lasius</taxon>
    </lineage>
</organism>
<proteinExistence type="predicted"/>
<evidence type="ECO:0000313" key="3">
    <source>
        <dbReference type="Proteomes" id="UP001497644"/>
    </source>
</evidence>
<gene>
    <name evidence="2" type="ORF">LPLAT_LOCUS8339</name>
</gene>
<name>A0AAV2N065_9HYME</name>
<sequence length="431" mass="50131">MGKTALISHLRGKKHEERVAAKRKSYGIRLFTSHSKELDTSLNSLIAKNDSRNPDDPIIRWLNNSKVAERALEMLPHLRKYKESLQRDKKEILSYSYKVVAEGLNDKFMPVRLAFFCYVSKLIEPFLEKYQNDAPLAPYLYNDITSLLVDLMNIFVKKEVLEKETNIDRIDLNNNANMILSKNLKLGFAVKAELKKQKKIKEFEIKSFKDDCVTILKLICQKIIAKSPIKYKLCKGMTFCDPQLLSYSLSQALRRLEIVLEIFQEKKWIGYTECDELYKEFKDFCSKRGALESFKQFDRLSQKLDNFCHGNAFVERGFSINKEVIVENQLAKSLVAQRQVYDAIQALGGLDNIVIDKQMILKIRNARSLYNEGLKEAKKKSETEANENLNKRRLVAEIDDLKKKRLKIIAEKQKETDLIEEKIQELLSIRK</sequence>
<keyword evidence="3" id="KW-1185">Reference proteome</keyword>
<reference evidence="2" key="1">
    <citation type="submission" date="2024-04" db="EMBL/GenBank/DDBJ databases">
        <authorList>
            <consortium name="Molecular Ecology Group"/>
        </authorList>
    </citation>
    <scope>NUCLEOTIDE SEQUENCE</scope>
</reference>
<accession>A0AAV2N065</accession>
<dbReference type="AlphaFoldDB" id="A0AAV2N065"/>
<evidence type="ECO:0000313" key="2">
    <source>
        <dbReference type="EMBL" id="CAL1672536.1"/>
    </source>
</evidence>
<dbReference type="EMBL" id="CAXIPU020000644">
    <property type="protein sequence ID" value="CAL1672536.1"/>
    <property type="molecule type" value="Genomic_DNA"/>
</dbReference>